<organism evidence="2 3">
    <name type="scientific">Coleophoma cylindrospora</name>
    <dbReference type="NCBI Taxonomy" id="1849047"/>
    <lineage>
        <taxon>Eukaryota</taxon>
        <taxon>Fungi</taxon>
        <taxon>Dikarya</taxon>
        <taxon>Ascomycota</taxon>
        <taxon>Pezizomycotina</taxon>
        <taxon>Leotiomycetes</taxon>
        <taxon>Helotiales</taxon>
        <taxon>Dermateaceae</taxon>
        <taxon>Coleophoma</taxon>
    </lineage>
</organism>
<evidence type="ECO:0000256" key="1">
    <source>
        <dbReference type="SAM" id="MobiDB-lite"/>
    </source>
</evidence>
<reference evidence="2 3" key="1">
    <citation type="journal article" date="2018" name="IMA Fungus">
        <title>IMA Genome-F 9: Draft genome sequence of Annulohypoxylon stygium, Aspergillus mulundensis, Berkeleyomyces basicola (syn. Thielaviopsis basicola), Ceratocystis smalleyi, two Cercospora beticola strains, Coleophoma cylindrospora, Fusarium fracticaudum, Phialophora cf. hyalina, and Morchella septimelata.</title>
        <authorList>
            <person name="Wingfield B.D."/>
            <person name="Bills G.F."/>
            <person name="Dong Y."/>
            <person name="Huang W."/>
            <person name="Nel W.J."/>
            <person name="Swalarsk-Parry B.S."/>
            <person name="Vaghefi N."/>
            <person name="Wilken P.M."/>
            <person name="An Z."/>
            <person name="de Beer Z.W."/>
            <person name="De Vos L."/>
            <person name="Chen L."/>
            <person name="Duong T.A."/>
            <person name="Gao Y."/>
            <person name="Hammerbacher A."/>
            <person name="Kikkert J.R."/>
            <person name="Li Y."/>
            <person name="Li H."/>
            <person name="Li K."/>
            <person name="Li Q."/>
            <person name="Liu X."/>
            <person name="Ma X."/>
            <person name="Naidoo K."/>
            <person name="Pethybridge S.J."/>
            <person name="Sun J."/>
            <person name="Steenkamp E.T."/>
            <person name="van der Nest M.A."/>
            <person name="van Wyk S."/>
            <person name="Wingfield M.J."/>
            <person name="Xiong C."/>
            <person name="Yue Q."/>
            <person name="Zhang X."/>
        </authorList>
    </citation>
    <scope>NUCLEOTIDE SEQUENCE [LARGE SCALE GENOMIC DNA]</scope>
    <source>
        <strain evidence="2 3">BP6252</strain>
    </source>
</reference>
<comment type="caution">
    <text evidence="2">The sequence shown here is derived from an EMBL/GenBank/DDBJ whole genome shotgun (WGS) entry which is preliminary data.</text>
</comment>
<feature type="region of interest" description="Disordered" evidence="1">
    <location>
        <begin position="106"/>
        <end position="159"/>
    </location>
</feature>
<protein>
    <submittedName>
        <fullName evidence="2">Uncharacterized protein</fullName>
    </submittedName>
</protein>
<gene>
    <name evidence="2" type="ORF">BP6252_12954</name>
</gene>
<sequence length="276" mass="30184">MPSLSSIADGGVSLSRRPKWSPDDAQFTACTARSNFHCDDTFETSFSRIISSSLHCQLFPTPTQRLQRRNLAAAADTMGVRQEKCHAMGKGRGLALLPCFRSESSGASTHGASPTALNETRPVQRIARSKPVQQGAQRDIFGHRSLPLSSKSPSMSWNRREQEKTLTLSLGFMLSPSHSCIPRCAGLHRSVLLSRTGELGQRDGTQISPSDALRLFLQSLACAPDGISLAVGSRPQVQAFFLFISRRSLRLRPPRGPTLLLIALPWRFKVPGKVHG</sequence>
<evidence type="ECO:0000313" key="2">
    <source>
        <dbReference type="EMBL" id="RDW59867.1"/>
    </source>
</evidence>
<feature type="compositionally biased region" description="Polar residues" evidence="1">
    <location>
        <begin position="106"/>
        <end position="118"/>
    </location>
</feature>
<accession>A0A3D8QDR4</accession>
<proteinExistence type="predicted"/>
<keyword evidence="3" id="KW-1185">Reference proteome</keyword>
<dbReference type="Proteomes" id="UP000256645">
    <property type="component" value="Unassembled WGS sequence"/>
</dbReference>
<name>A0A3D8QDR4_9HELO</name>
<dbReference type="AlphaFoldDB" id="A0A3D8QDR4"/>
<evidence type="ECO:0000313" key="3">
    <source>
        <dbReference type="Proteomes" id="UP000256645"/>
    </source>
</evidence>
<feature type="compositionally biased region" description="Low complexity" evidence="1">
    <location>
        <begin position="145"/>
        <end position="156"/>
    </location>
</feature>
<dbReference type="EMBL" id="PDLM01000016">
    <property type="protein sequence ID" value="RDW59867.1"/>
    <property type="molecule type" value="Genomic_DNA"/>
</dbReference>